<dbReference type="Proteomes" id="UP000281406">
    <property type="component" value="Unassembled WGS sequence"/>
</dbReference>
<reference evidence="1 2" key="1">
    <citation type="submission" date="2018-10" db="EMBL/GenBank/DDBJ databases">
        <title>Genome assembly for a Yunnan-Guizhou Plateau 3E fish, Anabarilius grahami (Regan), and its evolutionary and genetic applications.</title>
        <authorList>
            <person name="Jiang W."/>
        </authorList>
    </citation>
    <scope>NUCLEOTIDE SEQUENCE [LARGE SCALE GENOMIC DNA]</scope>
    <source>
        <strain evidence="1">AG-KIZ</strain>
        <tissue evidence="1">Muscle</tissue>
    </source>
</reference>
<dbReference type="AlphaFoldDB" id="A0A3N0YYE0"/>
<gene>
    <name evidence="1" type="ORF">DPX16_14622</name>
</gene>
<sequence>MGMCYSLRRQLCDDNNVDQMRDCSVPLSTVGDTREECEDEVSSHYSLFCRGNSHTLVNRCGHADDVLIQNGHSAGHSRYSGAFLHKHRPTKHTNLDKVKAEKAAVKKAKKISENIDRELEEQRLDYDNIYRLLLLERSGFFATLLDTRPLSESLHLTVGAD</sequence>
<evidence type="ECO:0000313" key="1">
    <source>
        <dbReference type="EMBL" id="ROL51091.1"/>
    </source>
</evidence>
<protein>
    <submittedName>
        <fullName evidence="1">Uncharacterized protein</fullName>
    </submittedName>
</protein>
<name>A0A3N0YYE0_ANAGA</name>
<evidence type="ECO:0000313" key="2">
    <source>
        <dbReference type="Proteomes" id="UP000281406"/>
    </source>
</evidence>
<keyword evidence="2" id="KW-1185">Reference proteome</keyword>
<organism evidence="1 2">
    <name type="scientific">Anabarilius grahami</name>
    <name type="common">Kanglang fish</name>
    <name type="synonym">Barilius grahami</name>
    <dbReference type="NCBI Taxonomy" id="495550"/>
    <lineage>
        <taxon>Eukaryota</taxon>
        <taxon>Metazoa</taxon>
        <taxon>Chordata</taxon>
        <taxon>Craniata</taxon>
        <taxon>Vertebrata</taxon>
        <taxon>Euteleostomi</taxon>
        <taxon>Actinopterygii</taxon>
        <taxon>Neopterygii</taxon>
        <taxon>Teleostei</taxon>
        <taxon>Ostariophysi</taxon>
        <taxon>Cypriniformes</taxon>
        <taxon>Xenocyprididae</taxon>
        <taxon>Xenocypridinae</taxon>
        <taxon>Xenocypridinae incertae sedis</taxon>
        <taxon>Anabarilius</taxon>
    </lineage>
</organism>
<dbReference type="EMBL" id="RJVU01019258">
    <property type="protein sequence ID" value="ROL51091.1"/>
    <property type="molecule type" value="Genomic_DNA"/>
</dbReference>
<accession>A0A3N0YYE0</accession>
<comment type="caution">
    <text evidence="1">The sequence shown here is derived from an EMBL/GenBank/DDBJ whole genome shotgun (WGS) entry which is preliminary data.</text>
</comment>
<proteinExistence type="predicted"/>